<dbReference type="PANTHER" id="PTHR43283:SF11">
    <property type="entry name" value="BETA-LACTAMASE-RELATED DOMAIN-CONTAINING PROTEIN"/>
    <property type="match status" value="1"/>
</dbReference>
<keyword evidence="1" id="KW-0378">Hydrolase</keyword>
<keyword evidence="4" id="KW-1185">Reference proteome</keyword>
<proteinExistence type="predicted"/>
<gene>
    <name evidence="3" type="ORF">GCM10023195_39980</name>
</gene>
<reference evidence="4" key="1">
    <citation type="journal article" date="2019" name="Int. J. Syst. Evol. Microbiol.">
        <title>The Global Catalogue of Microorganisms (GCM) 10K type strain sequencing project: providing services to taxonomists for standard genome sequencing and annotation.</title>
        <authorList>
            <consortium name="The Broad Institute Genomics Platform"/>
            <consortium name="The Broad Institute Genome Sequencing Center for Infectious Disease"/>
            <person name="Wu L."/>
            <person name="Ma J."/>
        </authorList>
    </citation>
    <scope>NUCLEOTIDE SEQUENCE [LARGE SCALE GENOMIC DNA]</scope>
    <source>
        <strain evidence="4">JCM 17938</strain>
    </source>
</reference>
<evidence type="ECO:0000313" key="4">
    <source>
        <dbReference type="Proteomes" id="UP001500212"/>
    </source>
</evidence>
<evidence type="ECO:0000313" key="3">
    <source>
        <dbReference type="EMBL" id="GAA4609834.1"/>
    </source>
</evidence>
<dbReference type="Proteomes" id="UP001500212">
    <property type="component" value="Unassembled WGS sequence"/>
</dbReference>
<comment type="caution">
    <text evidence="3">The sequence shown here is derived from an EMBL/GenBank/DDBJ whole genome shotgun (WGS) entry which is preliminary data.</text>
</comment>
<protein>
    <recommendedName>
        <fullName evidence="2">Beta-lactamase-related domain-containing protein</fullName>
    </recommendedName>
</protein>
<organism evidence="3 4">
    <name type="scientific">Actinoallomurus liliacearum</name>
    <dbReference type="NCBI Taxonomy" id="1080073"/>
    <lineage>
        <taxon>Bacteria</taxon>
        <taxon>Bacillati</taxon>
        <taxon>Actinomycetota</taxon>
        <taxon>Actinomycetes</taxon>
        <taxon>Streptosporangiales</taxon>
        <taxon>Thermomonosporaceae</taxon>
        <taxon>Actinoallomurus</taxon>
    </lineage>
</organism>
<dbReference type="InterPro" id="IPR012338">
    <property type="entry name" value="Beta-lactam/transpept-like"/>
</dbReference>
<dbReference type="Gene3D" id="3.40.710.10">
    <property type="entry name" value="DD-peptidase/beta-lactamase superfamily"/>
    <property type="match status" value="1"/>
</dbReference>
<dbReference type="InterPro" id="IPR001466">
    <property type="entry name" value="Beta-lactam-related"/>
</dbReference>
<name>A0ABP8TM02_9ACTN</name>
<dbReference type="SUPFAM" id="SSF56601">
    <property type="entry name" value="beta-lactamase/transpeptidase-like"/>
    <property type="match status" value="1"/>
</dbReference>
<dbReference type="InterPro" id="IPR050789">
    <property type="entry name" value="Diverse_Enzym_Activities"/>
</dbReference>
<dbReference type="Pfam" id="PF00144">
    <property type="entry name" value="Beta-lactamase"/>
    <property type="match status" value="1"/>
</dbReference>
<accession>A0ABP8TM02</accession>
<dbReference type="EMBL" id="BAABHJ010000009">
    <property type="protein sequence ID" value="GAA4609834.1"/>
    <property type="molecule type" value="Genomic_DNA"/>
</dbReference>
<feature type="domain" description="Beta-lactamase-related" evidence="2">
    <location>
        <begin position="32"/>
        <end position="350"/>
    </location>
</feature>
<evidence type="ECO:0000256" key="1">
    <source>
        <dbReference type="ARBA" id="ARBA00022801"/>
    </source>
</evidence>
<dbReference type="PANTHER" id="PTHR43283">
    <property type="entry name" value="BETA-LACTAMASE-RELATED"/>
    <property type="match status" value="1"/>
</dbReference>
<evidence type="ECO:0000259" key="2">
    <source>
        <dbReference type="Pfam" id="PF00144"/>
    </source>
</evidence>
<sequence>MPVSEITHLTADPLVTAVTDLLSESSDEGAAPPGALVAVAEDGRIRYAAGGVARRDATGPPVEMGWDTRTDAGSVSKIVGTTAALMALVDAGEITLDAPVARHLPGLDRHGTVRDLLEHRAGLWEWWPLYLKGARGDDAVSLAAGLPLRYRPGEGRHYSDLGFILLGALVARVGGDLAATVDDLVLRPFGLTETRYATPAPGGPVAASSTGDTIEQGMITSGVPYPVDGAVTDFAGWRDHVLVGEVNDGNAFHAFGGVAGHAGLFTTAADLLRFATGLLSGLDGDGPIRRDTVAGFLTAGADPHQALGFRVWDLPSSPAFGHTGFPGVAFAVLPERRAAVAMITNRLHASGPPRATEPMWLRVLAAAEAHLRRPQWT</sequence>